<organism evidence="1 2">
    <name type="scientific">Musa acuminata subsp. malaccensis</name>
    <name type="common">Wild banana</name>
    <name type="synonym">Musa malaccensis</name>
    <dbReference type="NCBI Taxonomy" id="214687"/>
    <lineage>
        <taxon>Eukaryota</taxon>
        <taxon>Viridiplantae</taxon>
        <taxon>Streptophyta</taxon>
        <taxon>Embryophyta</taxon>
        <taxon>Tracheophyta</taxon>
        <taxon>Spermatophyta</taxon>
        <taxon>Magnoliopsida</taxon>
        <taxon>Liliopsida</taxon>
        <taxon>Zingiberales</taxon>
        <taxon>Musaceae</taxon>
        <taxon>Musa</taxon>
    </lineage>
</organism>
<sequence>YTLLDNGEVVEEEERIGVVIDEVSNSSLAFVVESKVVTFQEEMPKKSYASIVKVMKDNTSASIPACVPSKLTPIKI</sequence>
<evidence type="ECO:0000313" key="1">
    <source>
        <dbReference type="EnsemblPlants" id="Ma11_p09410.1"/>
    </source>
</evidence>
<proteinExistence type="predicted"/>
<dbReference type="InParanoid" id="A0A804L5Z9"/>
<evidence type="ECO:0000313" key="2">
    <source>
        <dbReference type="Proteomes" id="UP000012960"/>
    </source>
</evidence>
<protein>
    <submittedName>
        <fullName evidence="1">Uncharacterized protein</fullName>
    </submittedName>
</protein>
<name>A0A804L5Z9_MUSAM</name>
<keyword evidence="2" id="KW-1185">Reference proteome</keyword>
<dbReference type="Gramene" id="Ma11_t09410.1">
    <property type="protein sequence ID" value="Ma11_p09410.1"/>
    <property type="gene ID" value="Ma11_g09410"/>
</dbReference>
<dbReference type="EnsemblPlants" id="Ma11_t09410.1">
    <property type="protein sequence ID" value="Ma11_p09410.1"/>
    <property type="gene ID" value="Ma11_g09410"/>
</dbReference>
<reference evidence="1" key="1">
    <citation type="submission" date="2021-05" db="UniProtKB">
        <authorList>
            <consortium name="EnsemblPlants"/>
        </authorList>
    </citation>
    <scope>IDENTIFICATION</scope>
    <source>
        <strain evidence="1">subsp. malaccensis</strain>
    </source>
</reference>
<dbReference type="Proteomes" id="UP000012960">
    <property type="component" value="Unplaced"/>
</dbReference>
<accession>A0A804L5Z9</accession>
<dbReference type="AlphaFoldDB" id="A0A804L5Z9"/>